<keyword evidence="2" id="KW-1185">Reference proteome</keyword>
<sequence length="53" mass="5890">MFHQNVSSPPSPRRAMARLYIASPASLSLSILAKEGTDWAYYWVVAPVGFTTF</sequence>
<proteinExistence type="predicted"/>
<name>B4VXY2_9CYAN</name>
<accession>B4VXY2</accession>
<evidence type="ECO:0000313" key="2">
    <source>
        <dbReference type="Proteomes" id="UP000003835"/>
    </source>
</evidence>
<protein>
    <submittedName>
        <fullName evidence="1">Uncharacterized protein</fullName>
    </submittedName>
</protein>
<dbReference type="EMBL" id="DS989859">
    <property type="protein sequence ID" value="EDX73111.1"/>
    <property type="molecule type" value="Genomic_DNA"/>
</dbReference>
<organism evidence="1 2">
    <name type="scientific">Coleofasciculus chthonoplastes PCC 7420</name>
    <dbReference type="NCBI Taxonomy" id="118168"/>
    <lineage>
        <taxon>Bacteria</taxon>
        <taxon>Bacillati</taxon>
        <taxon>Cyanobacteriota</taxon>
        <taxon>Cyanophyceae</taxon>
        <taxon>Coleofasciculales</taxon>
        <taxon>Coleofasciculaceae</taxon>
        <taxon>Coleofasciculus</taxon>
    </lineage>
</organism>
<evidence type="ECO:0000313" key="1">
    <source>
        <dbReference type="EMBL" id="EDX73111.1"/>
    </source>
</evidence>
<dbReference type="STRING" id="118168.MC7420_4358"/>
<dbReference type="AlphaFoldDB" id="B4VXY2"/>
<dbReference type="HOGENOM" id="CLU_3060440_0_0_3"/>
<gene>
    <name evidence="1" type="ORF">MC7420_4358</name>
</gene>
<dbReference type="Proteomes" id="UP000003835">
    <property type="component" value="Unassembled WGS sequence"/>
</dbReference>
<reference evidence="1 2" key="1">
    <citation type="submission" date="2008-07" db="EMBL/GenBank/DDBJ databases">
        <authorList>
            <person name="Tandeau de Marsac N."/>
            <person name="Ferriera S."/>
            <person name="Johnson J."/>
            <person name="Kravitz S."/>
            <person name="Beeson K."/>
            <person name="Sutton G."/>
            <person name="Rogers Y.-H."/>
            <person name="Friedman R."/>
            <person name="Frazier M."/>
            <person name="Venter J.C."/>
        </authorList>
    </citation>
    <scope>NUCLEOTIDE SEQUENCE [LARGE SCALE GENOMIC DNA]</scope>
    <source>
        <strain evidence="1 2">PCC 7420</strain>
    </source>
</reference>